<proteinExistence type="predicted"/>
<name>A9GRZ6_SORC5</name>
<dbReference type="InterPro" id="IPR031325">
    <property type="entry name" value="RHS_repeat"/>
</dbReference>
<gene>
    <name evidence="3" type="ordered locus">sce3545</name>
</gene>
<accession>A9GRZ6</accession>
<dbReference type="PANTHER" id="PTHR32305:SF15">
    <property type="entry name" value="PROTEIN RHSA-RELATED"/>
    <property type="match status" value="1"/>
</dbReference>
<feature type="compositionally biased region" description="Gly residues" evidence="1">
    <location>
        <begin position="1"/>
        <end position="15"/>
    </location>
</feature>
<reference evidence="3 4" key="1">
    <citation type="journal article" date="2007" name="Nat. Biotechnol.">
        <title>Complete genome sequence of the myxobacterium Sorangium cellulosum.</title>
        <authorList>
            <person name="Schneiker S."/>
            <person name="Perlova O."/>
            <person name="Kaiser O."/>
            <person name="Gerth K."/>
            <person name="Alici A."/>
            <person name="Altmeyer M.O."/>
            <person name="Bartels D."/>
            <person name="Bekel T."/>
            <person name="Beyer S."/>
            <person name="Bode E."/>
            <person name="Bode H.B."/>
            <person name="Bolten C.J."/>
            <person name="Choudhuri J.V."/>
            <person name="Doss S."/>
            <person name="Elnakady Y.A."/>
            <person name="Frank B."/>
            <person name="Gaigalat L."/>
            <person name="Goesmann A."/>
            <person name="Groeger C."/>
            <person name="Gross F."/>
            <person name="Jelsbak L."/>
            <person name="Jelsbak L."/>
            <person name="Kalinowski J."/>
            <person name="Kegler C."/>
            <person name="Knauber T."/>
            <person name="Konietzny S."/>
            <person name="Kopp M."/>
            <person name="Krause L."/>
            <person name="Krug D."/>
            <person name="Linke B."/>
            <person name="Mahmud T."/>
            <person name="Martinez-Arias R."/>
            <person name="McHardy A.C."/>
            <person name="Merai M."/>
            <person name="Meyer F."/>
            <person name="Mormann S."/>
            <person name="Munoz-Dorado J."/>
            <person name="Perez J."/>
            <person name="Pradella S."/>
            <person name="Rachid S."/>
            <person name="Raddatz G."/>
            <person name="Rosenau F."/>
            <person name="Rueckert C."/>
            <person name="Sasse F."/>
            <person name="Scharfe M."/>
            <person name="Schuster S.C."/>
            <person name="Suen G."/>
            <person name="Treuner-Lange A."/>
            <person name="Velicer G.J."/>
            <person name="Vorholter F.-J."/>
            <person name="Weissman K.J."/>
            <person name="Welch R.D."/>
            <person name="Wenzel S.C."/>
            <person name="Whitworth D.E."/>
            <person name="Wilhelm S."/>
            <person name="Wittmann C."/>
            <person name="Bloecker H."/>
            <person name="Puehler A."/>
            <person name="Mueller R."/>
        </authorList>
    </citation>
    <scope>NUCLEOTIDE SEQUENCE [LARGE SCALE GENOMIC DNA]</scope>
    <source>
        <strain evidence="4">So ce56</strain>
    </source>
</reference>
<dbReference type="Pfam" id="PF05593">
    <property type="entry name" value="RHS_repeat"/>
    <property type="match status" value="3"/>
</dbReference>
<dbReference type="PANTHER" id="PTHR32305">
    <property type="match status" value="1"/>
</dbReference>
<dbReference type="KEGG" id="scl:sce3545"/>
<dbReference type="InterPro" id="IPR050708">
    <property type="entry name" value="T6SS_VgrG/RHS"/>
</dbReference>
<evidence type="ECO:0000313" key="4">
    <source>
        <dbReference type="Proteomes" id="UP000002139"/>
    </source>
</evidence>
<sequence length="557" mass="60845">MGGGAVVGGRGGASGRGKARGQGASGKNGGDEAKGGGKNACGAGKDGGGCPNHHGGRGSGKIAQGDPVDVVTGRVFTVPETDVDIPGPLPLQIVRSHGSQARGRDVGLGFGWTHSLAWAIELRRRTTIVVTADGNEEEFGLVPRDAGVLGPHGWVLHKEGDGFSLDFPDGDRLLFEPDPGDRTQHRFRLAAQVDAFNNRIALTYSEGRLAQVTDSVGRVLRIRPASAGRIGQIEFVSRASGGRSLVFVRYQHDQAGDLVAVTDADGNTTKYSYDDEHRLVSQQRPTGLTFHYRYDPAGRCVETWADYPGAVDPCLAASVPALLSDGKTPAKGVHHVRLDFYRDGYSEATDSVTFHRYFSNEHGKVDKAITAGSVYTRTYDERGHLRSFTDPLGATTCWTRDVFGNETRIVDPLGNVTVIERLRNGDIRKIIDPEGSVTEVAYAERAIFWTDPIGATFEVRFDARGLMEATVAPTGHQTRYRHDEHGNLVEVLRASGTRWTAAYDELGRRTAERDESDRRRAERLLVRAQPAVDHRRSRWAHLFPHPRQGRQRPYVRG</sequence>
<dbReference type="AlphaFoldDB" id="A9GRZ6"/>
<feature type="region of interest" description="Disordered" evidence="1">
    <location>
        <begin position="1"/>
        <end position="42"/>
    </location>
</feature>
<dbReference type="Pfam" id="PF20148">
    <property type="entry name" value="DUF6531"/>
    <property type="match status" value="1"/>
</dbReference>
<dbReference type="EMBL" id="AM746676">
    <property type="protein sequence ID" value="CAN93705.1"/>
    <property type="molecule type" value="Genomic_DNA"/>
</dbReference>
<feature type="domain" description="DUF6531" evidence="2">
    <location>
        <begin position="65"/>
        <end position="139"/>
    </location>
</feature>
<dbReference type="NCBIfam" id="TIGR01643">
    <property type="entry name" value="YD_repeat_2x"/>
    <property type="match status" value="3"/>
</dbReference>
<organism evidence="3 4">
    <name type="scientific">Sorangium cellulosum (strain So ce56)</name>
    <name type="common">Polyangium cellulosum (strain So ce56)</name>
    <dbReference type="NCBI Taxonomy" id="448385"/>
    <lineage>
        <taxon>Bacteria</taxon>
        <taxon>Pseudomonadati</taxon>
        <taxon>Myxococcota</taxon>
        <taxon>Polyangia</taxon>
        <taxon>Polyangiales</taxon>
        <taxon>Polyangiaceae</taxon>
        <taxon>Sorangium</taxon>
    </lineage>
</organism>
<evidence type="ECO:0000259" key="2">
    <source>
        <dbReference type="Pfam" id="PF20148"/>
    </source>
</evidence>
<dbReference type="InterPro" id="IPR006530">
    <property type="entry name" value="YD"/>
</dbReference>
<protein>
    <submittedName>
        <fullName evidence="3">Conserved carbohydrate-binding protein, Rhs family</fullName>
    </submittedName>
</protein>
<keyword evidence="4" id="KW-1185">Reference proteome</keyword>
<dbReference type="InterPro" id="IPR045351">
    <property type="entry name" value="DUF6531"/>
</dbReference>
<evidence type="ECO:0000256" key="1">
    <source>
        <dbReference type="SAM" id="MobiDB-lite"/>
    </source>
</evidence>
<dbReference type="STRING" id="448385.sce3545"/>
<dbReference type="HOGENOM" id="CLU_001218_2_2_7"/>
<dbReference type="Gene3D" id="2.180.10.10">
    <property type="entry name" value="RHS repeat-associated core"/>
    <property type="match status" value="2"/>
</dbReference>
<dbReference type="Proteomes" id="UP000002139">
    <property type="component" value="Chromosome"/>
</dbReference>
<evidence type="ECO:0000313" key="3">
    <source>
        <dbReference type="EMBL" id="CAN93705.1"/>
    </source>
</evidence>
<dbReference type="eggNOG" id="COG3209">
    <property type="taxonomic scope" value="Bacteria"/>
</dbReference>